<sequence length="119" mass="13441">MENMMGSAEFLTVVAVSGGVAYIAVQAHKRLLSDFMDKIHSRFEGEGQQQRRSWAEKKAEKKVHFAGDVAEPSSNNRDYRRRRRAATGKSSGQVDQMPMNRQVLYRGIMKQKTLLPQAG</sequence>
<gene>
    <name evidence="1" type="ORF">MLD38_020286</name>
</gene>
<name>A0ACB9QCR8_9MYRT</name>
<dbReference type="Proteomes" id="UP001057402">
    <property type="component" value="Chromosome 6"/>
</dbReference>
<organism evidence="1 2">
    <name type="scientific">Melastoma candidum</name>
    <dbReference type="NCBI Taxonomy" id="119954"/>
    <lineage>
        <taxon>Eukaryota</taxon>
        <taxon>Viridiplantae</taxon>
        <taxon>Streptophyta</taxon>
        <taxon>Embryophyta</taxon>
        <taxon>Tracheophyta</taxon>
        <taxon>Spermatophyta</taxon>
        <taxon>Magnoliopsida</taxon>
        <taxon>eudicotyledons</taxon>
        <taxon>Gunneridae</taxon>
        <taxon>Pentapetalae</taxon>
        <taxon>rosids</taxon>
        <taxon>malvids</taxon>
        <taxon>Myrtales</taxon>
        <taxon>Melastomataceae</taxon>
        <taxon>Melastomatoideae</taxon>
        <taxon>Melastomateae</taxon>
        <taxon>Melastoma</taxon>
    </lineage>
</organism>
<reference evidence="2" key="1">
    <citation type="journal article" date="2023" name="Front. Plant Sci.">
        <title>Chromosomal-level genome assembly of Melastoma candidum provides insights into trichome evolution.</title>
        <authorList>
            <person name="Zhong Y."/>
            <person name="Wu W."/>
            <person name="Sun C."/>
            <person name="Zou P."/>
            <person name="Liu Y."/>
            <person name="Dai S."/>
            <person name="Zhou R."/>
        </authorList>
    </citation>
    <scope>NUCLEOTIDE SEQUENCE [LARGE SCALE GENOMIC DNA]</scope>
</reference>
<proteinExistence type="predicted"/>
<dbReference type="EMBL" id="CM042885">
    <property type="protein sequence ID" value="KAI4364156.1"/>
    <property type="molecule type" value="Genomic_DNA"/>
</dbReference>
<comment type="caution">
    <text evidence="1">The sequence shown here is derived from an EMBL/GenBank/DDBJ whole genome shotgun (WGS) entry which is preliminary data.</text>
</comment>
<accession>A0ACB9QCR8</accession>
<evidence type="ECO:0000313" key="1">
    <source>
        <dbReference type="EMBL" id="KAI4364156.1"/>
    </source>
</evidence>
<protein>
    <submittedName>
        <fullName evidence="1">Uncharacterized protein</fullName>
    </submittedName>
</protein>
<keyword evidence="2" id="KW-1185">Reference proteome</keyword>
<evidence type="ECO:0000313" key="2">
    <source>
        <dbReference type="Proteomes" id="UP001057402"/>
    </source>
</evidence>